<evidence type="ECO:0000313" key="2">
    <source>
        <dbReference type="Proteomes" id="UP000034690"/>
    </source>
</evidence>
<dbReference type="PANTHER" id="PTHR43861:SF6">
    <property type="entry name" value="METHYLTRANSFERASE TYPE 11"/>
    <property type="match status" value="1"/>
</dbReference>
<name>A0A0G0QUL6_9BACT</name>
<dbReference type="EMBL" id="LBWQ01000006">
    <property type="protein sequence ID" value="KKR14035.1"/>
    <property type="molecule type" value="Genomic_DNA"/>
</dbReference>
<dbReference type="AlphaFoldDB" id="A0A0G0QUL6"/>
<reference evidence="1 2" key="1">
    <citation type="journal article" date="2015" name="Nature">
        <title>rRNA introns, odd ribosomes, and small enigmatic genomes across a large radiation of phyla.</title>
        <authorList>
            <person name="Brown C.T."/>
            <person name="Hug L.A."/>
            <person name="Thomas B.C."/>
            <person name="Sharon I."/>
            <person name="Castelle C.J."/>
            <person name="Singh A."/>
            <person name="Wilkins M.J."/>
            <person name="Williams K.H."/>
            <person name="Banfield J.F."/>
        </authorList>
    </citation>
    <scope>NUCLEOTIDE SEQUENCE [LARGE SCALE GENOMIC DNA]</scope>
</reference>
<dbReference type="PANTHER" id="PTHR43861">
    <property type="entry name" value="TRANS-ACONITATE 2-METHYLTRANSFERASE-RELATED"/>
    <property type="match status" value="1"/>
</dbReference>
<dbReference type="SUPFAM" id="SSF53335">
    <property type="entry name" value="S-adenosyl-L-methionine-dependent methyltransferases"/>
    <property type="match status" value="1"/>
</dbReference>
<accession>A0A0G0QUL6</accession>
<protein>
    <submittedName>
        <fullName evidence="1">Type 11 methyltransferase</fullName>
    </submittedName>
</protein>
<comment type="caution">
    <text evidence="1">The sequence shown here is derived from an EMBL/GenBank/DDBJ whole genome shotgun (WGS) entry which is preliminary data.</text>
</comment>
<dbReference type="Proteomes" id="UP000034690">
    <property type="component" value="Unassembled WGS sequence"/>
</dbReference>
<dbReference type="CDD" id="cd02440">
    <property type="entry name" value="AdoMet_MTases"/>
    <property type="match status" value="1"/>
</dbReference>
<sequence>MKRKINLDFDLKPSVGHRVNAKLVSKYIKKGSRILDVGCWSGQLLRALKSERKNFHYFGIDVNKDAIGYITKVEPEGNFKLASALDIPYKDKYFDIITLFDVLEHIPKKAEMRCLKEIRRVIKKDGVLLISTPADNLFSKIFDPAYFLLEHRHYSKDKLLDLLSKSRFKVRSFTTTGSVFYGLYILLQLFFKHIFNSDCPNRGIFKVLEQMAQKELSRSGFMGHYIISYAE</sequence>
<gene>
    <name evidence="1" type="ORF">UT40_C0006G0025</name>
</gene>
<dbReference type="Pfam" id="PF13489">
    <property type="entry name" value="Methyltransf_23"/>
    <property type="match status" value="1"/>
</dbReference>
<dbReference type="Gene3D" id="3.40.50.150">
    <property type="entry name" value="Vaccinia Virus protein VP39"/>
    <property type="match status" value="1"/>
</dbReference>
<proteinExistence type="predicted"/>
<keyword evidence="1" id="KW-0489">Methyltransferase</keyword>
<keyword evidence="1" id="KW-0808">Transferase</keyword>
<evidence type="ECO:0000313" key="1">
    <source>
        <dbReference type="EMBL" id="KKR14035.1"/>
    </source>
</evidence>
<dbReference type="GO" id="GO:0032259">
    <property type="term" value="P:methylation"/>
    <property type="evidence" value="ECO:0007669"/>
    <property type="project" value="UniProtKB-KW"/>
</dbReference>
<dbReference type="GO" id="GO:0008168">
    <property type="term" value="F:methyltransferase activity"/>
    <property type="evidence" value="ECO:0007669"/>
    <property type="project" value="UniProtKB-KW"/>
</dbReference>
<organism evidence="1 2">
    <name type="scientific">Candidatus Woesebacteria bacterium GW2011_GWA1_39_21b</name>
    <dbReference type="NCBI Taxonomy" id="1618551"/>
    <lineage>
        <taxon>Bacteria</taxon>
        <taxon>Candidatus Woeseibacteriota</taxon>
    </lineage>
</organism>
<dbReference type="InterPro" id="IPR029063">
    <property type="entry name" value="SAM-dependent_MTases_sf"/>
</dbReference>